<dbReference type="AlphaFoldDB" id="A0A414AT62"/>
<dbReference type="Proteomes" id="UP000283975">
    <property type="component" value="Unassembled WGS sequence"/>
</dbReference>
<dbReference type="EMBL" id="QSHZ01000020">
    <property type="protein sequence ID" value="RHC54728.1"/>
    <property type="molecule type" value="Genomic_DNA"/>
</dbReference>
<name>A0A414AT62_9FIRM</name>
<reference evidence="1 2" key="1">
    <citation type="submission" date="2018-08" db="EMBL/GenBank/DDBJ databases">
        <title>A genome reference for cultivated species of the human gut microbiota.</title>
        <authorList>
            <person name="Zou Y."/>
            <person name="Xue W."/>
            <person name="Luo G."/>
        </authorList>
    </citation>
    <scope>NUCLEOTIDE SEQUENCE [LARGE SCALE GENOMIC DNA]</scope>
    <source>
        <strain evidence="1 2">AM35-14</strain>
    </source>
</reference>
<proteinExistence type="predicted"/>
<accession>A0A414AT62</accession>
<evidence type="ECO:0000313" key="2">
    <source>
        <dbReference type="Proteomes" id="UP000283975"/>
    </source>
</evidence>
<gene>
    <name evidence="1" type="ORF">DW839_18725</name>
</gene>
<organism evidence="1 2">
    <name type="scientific">Enterocloster bolteae</name>
    <dbReference type="NCBI Taxonomy" id="208479"/>
    <lineage>
        <taxon>Bacteria</taxon>
        <taxon>Bacillati</taxon>
        <taxon>Bacillota</taxon>
        <taxon>Clostridia</taxon>
        <taxon>Lachnospirales</taxon>
        <taxon>Lachnospiraceae</taxon>
        <taxon>Enterocloster</taxon>
    </lineage>
</organism>
<protein>
    <submittedName>
        <fullName evidence="1">Uncharacterized protein</fullName>
    </submittedName>
</protein>
<dbReference type="RefSeq" id="WP_118024815.1">
    <property type="nucleotide sequence ID" value="NZ_JAUUNS010000185.1"/>
</dbReference>
<evidence type="ECO:0000313" key="1">
    <source>
        <dbReference type="EMBL" id="RHC54728.1"/>
    </source>
</evidence>
<sequence length="78" mass="9189">MNTHRTVNGIRYHVVDDADTLLCKLQNKADGYYYDNKVCNIDKVESDIDALKKAISENDIKTMDKMISEYHQLFKRYQ</sequence>
<comment type="caution">
    <text evidence="1">The sequence shown here is derived from an EMBL/GenBank/DDBJ whole genome shotgun (WGS) entry which is preliminary data.</text>
</comment>